<accession>A0A6G1I7V5</accession>
<feature type="compositionally biased region" description="Low complexity" evidence="1">
    <location>
        <begin position="172"/>
        <end position="190"/>
    </location>
</feature>
<protein>
    <submittedName>
        <fullName evidence="3">Uncharacterized protein</fullName>
    </submittedName>
</protein>
<reference evidence="3" key="1">
    <citation type="journal article" date="2020" name="Stud. Mycol.">
        <title>101 Dothideomycetes genomes: a test case for predicting lifestyles and emergence of pathogens.</title>
        <authorList>
            <person name="Haridas S."/>
            <person name="Albert R."/>
            <person name="Binder M."/>
            <person name="Bloem J."/>
            <person name="Labutti K."/>
            <person name="Salamov A."/>
            <person name="Andreopoulos B."/>
            <person name="Baker S."/>
            <person name="Barry K."/>
            <person name="Bills G."/>
            <person name="Bluhm B."/>
            <person name="Cannon C."/>
            <person name="Castanera R."/>
            <person name="Culley D."/>
            <person name="Daum C."/>
            <person name="Ezra D."/>
            <person name="Gonzalez J."/>
            <person name="Henrissat B."/>
            <person name="Kuo A."/>
            <person name="Liang C."/>
            <person name="Lipzen A."/>
            <person name="Lutzoni F."/>
            <person name="Magnuson J."/>
            <person name="Mondo S."/>
            <person name="Nolan M."/>
            <person name="Ohm R."/>
            <person name="Pangilinan J."/>
            <person name="Park H.-J."/>
            <person name="Ramirez L."/>
            <person name="Alfaro M."/>
            <person name="Sun H."/>
            <person name="Tritt A."/>
            <person name="Yoshinaga Y."/>
            <person name="Zwiers L.-H."/>
            <person name="Turgeon B."/>
            <person name="Goodwin S."/>
            <person name="Spatafora J."/>
            <person name="Crous P."/>
            <person name="Grigoriev I."/>
        </authorList>
    </citation>
    <scope>NUCLEOTIDE SEQUENCE</scope>
    <source>
        <strain evidence="3">CBS 262.69</strain>
    </source>
</reference>
<organism evidence="3 4">
    <name type="scientific">Trichodelitschia bisporula</name>
    <dbReference type="NCBI Taxonomy" id="703511"/>
    <lineage>
        <taxon>Eukaryota</taxon>
        <taxon>Fungi</taxon>
        <taxon>Dikarya</taxon>
        <taxon>Ascomycota</taxon>
        <taxon>Pezizomycotina</taxon>
        <taxon>Dothideomycetes</taxon>
        <taxon>Dothideomycetes incertae sedis</taxon>
        <taxon>Phaeotrichales</taxon>
        <taxon>Phaeotrichaceae</taxon>
        <taxon>Trichodelitschia</taxon>
    </lineage>
</organism>
<dbReference type="EMBL" id="ML996688">
    <property type="protein sequence ID" value="KAF2404117.1"/>
    <property type="molecule type" value="Genomic_DNA"/>
</dbReference>
<sequence>MRPPTFLPLLLSTLTLTLSTPLPIPLADPLVIPGRGLRTGLATLGALGAGAVGALATLGAWMGAQDADDEAAPAQPRPQVQNGWGSQSQTQGQGNGGYAVVPQAQSNGWGYQPQPRQGQGQDSGYAVSQNQGQGNWGYAPSQPQPQPQEQGGYAPVPPAQQAPNSLSPNGGAYSSAPASWPNPASDSASSGTGGGVGQTRGAPSNSGNTSQRPGASSRDSTAQIAPIRPAMQVSTISAPTLCRRYPDNLSASSDQVTLYAKATQLLAACWGKSGMSPADGDKVRGSEIWIKIWRDGKIGEGGECWMDAAGIEGGDDEVKGALGYCDAPPHWVGRLQAGYTREDCYECRSLDCKSQNLGNGPYVDVRCWGGGPTVKGNATWFKSQDHECYFPGAVFDPEQWKGTNLGQCPTSSV</sequence>
<proteinExistence type="predicted"/>
<dbReference type="Proteomes" id="UP000799640">
    <property type="component" value="Unassembled WGS sequence"/>
</dbReference>
<evidence type="ECO:0000256" key="2">
    <source>
        <dbReference type="SAM" id="SignalP"/>
    </source>
</evidence>
<feature type="compositionally biased region" description="Low complexity" evidence="1">
    <location>
        <begin position="72"/>
        <end position="92"/>
    </location>
</feature>
<gene>
    <name evidence="3" type="ORF">EJ06DRAFT_553052</name>
</gene>
<evidence type="ECO:0000256" key="1">
    <source>
        <dbReference type="SAM" id="MobiDB-lite"/>
    </source>
</evidence>
<feature type="compositionally biased region" description="Polar residues" evidence="1">
    <location>
        <begin position="203"/>
        <end position="223"/>
    </location>
</feature>
<evidence type="ECO:0000313" key="4">
    <source>
        <dbReference type="Proteomes" id="UP000799640"/>
    </source>
</evidence>
<feature type="signal peptide" evidence="2">
    <location>
        <begin position="1"/>
        <end position="19"/>
    </location>
</feature>
<feature type="region of interest" description="Disordered" evidence="1">
    <location>
        <begin position="66"/>
        <end position="229"/>
    </location>
</feature>
<feature type="compositionally biased region" description="Low complexity" evidence="1">
    <location>
        <begin position="108"/>
        <end position="124"/>
    </location>
</feature>
<name>A0A6G1I7V5_9PEZI</name>
<keyword evidence="2" id="KW-0732">Signal</keyword>
<keyword evidence="4" id="KW-1185">Reference proteome</keyword>
<feature type="chain" id="PRO_5026312758" evidence="2">
    <location>
        <begin position="20"/>
        <end position="413"/>
    </location>
</feature>
<evidence type="ECO:0000313" key="3">
    <source>
        <dbReference type="EMBL" id="KAF2404117.1"/>
    </source>
</evidence>
<dbReference type="AlphaFoldDB" id="A0A6G1I7V5"/>
<feature type="compositionally biased region" description="Low complexity" evidence="1">
    <location>
        <begin position="137"/>
        <end position="154"/>
    </location>
</feature>